<gene>
    <name evidence="4" type="primary">EIF3E</name>
    <name evidence="4" type="synonym">EIF3S6</name>
    <name evidence="4" type="synonym">INT6</name>
    <name evidence="7" type="ORF">FD754_016518</name>
</gene>
<dbReference type="GO" id="GO:0001732">
    <property type="term" value="P:formation of cytoplasmic translation initiation complex"/>
    <property type="evidence" value="ECO:0007669"/>
    <property type="project" value="UniProtKB-UniRule"/>
</dbReference>
<dbReference type="EMBL" id="VCEA01000002">
    <property type="protein sequence ID" value="KAB0351661.1"/>
    <property type="molecule type" value="Genomic_DNA"/>
</dbReference>
<dbReference type="InterPro" id="IPR016650">
    <property type="entry name" value="eIF3e"/>
</dbReference>
<dbReference type="GO" id="GO:0016282">
    <property type="term" value="C:eukaryotic 43S preinitiation complex"/>
    <property type="evidence" value="ECO:0007669"/>
    <property type="project" value="UniProtKB-UniRule"/>
</dbReference>
<dbReference type="PIRSF" id="PIRSF016255">
    <property type="entry name" value="eIF3e_su6"/>
    <property type="match status" value="1"/>
</dbReference>
<dbReference type="Proteomes" id="UP000326458">
    <property type="component" value="Unassembled WGS sequence"/>
</dbReference>
<sequence>MVEYDLITRIVHFLDWHLVFPLLEFLSVKEIYNEKELLQGKLNLLSNTNMVDFAMDVCKNLYSNDIPHALREKRTTVVAQLKQLQEETESIVKMDGRMLFDYLADKHGFRQEYLDTQYRYAKFQYECGNYSGAAEYFYFFRVLVPATGRNAFSSLWGKMASEILMQNWDAAMEDLTRLKETIDNNSVSSPLQSLQQRTWLIHWSLFYLNTIQTMCPHILRCLTTAVITSKDVRKCRQVLKDLVKVIQQEECESVLVNDFFLVACLEDFIENARLFIFENFCRIHQCISINMLAEKLNMTPEEAERWIVNLIRNARLDAKIDSKLGHVVTGNNAVSPYQQVIEKNKSLSFRSQMLAKNIEKKLNQNSRSEAPNWAAQDSGFY</sequence>
<dbReference type="Pfam" id="PF01399">
    <property type="entry name" value="PCI"/>
    <property type="match status" value="1"/>
</dbReference>
<dbReference type="GO" id="GO:0071540">
    <property type="term" value="C:eukaryotic translation initiation factor 3 complex, eIF3e"/>
    <property type="evidence" value="ECO:0007669"/>
    <property type="project" value="UniProtKB-UniRule"/>
</dbReference>
<dbReference type="Pfam" id="PF21357">
    <property type="entry name" value="EIF3E_C"/>
    <property type="match status" value="1"/>
</dbReference>
<keyword evidence="3 4" id="KW-0648">Protein biosynthesis</keyword>
<comment type="subcellular location">
    <subcellularLocation>
        <location evidence="4">Cytoplasm</location>
    </subcellularLocation>
    <subcellularLocation>
        <location evidence="4">Nucleus</location>
    </subcellularLocation>
    <subcellularLocation>
        <location evidence="4">Nucleus</location>
        <location evidence="4">PML body</location>
    </subcellularLocation>
</comment>
<feature type="domain" description="PCI" evidence="6">
    <location>
        <begin position="133"/>
        <end position="334"/>
    </location>
</feature>
<keyword evidence="1 4" id="KW-0963">Cytoplasm</keyword>
<dbReference type="SUPFAM" id="SSF46785">
    <property type="entry name" value="Winged helix' DNA-binding domain"/>
    <property type="match status" value="1"/>
</dbReference>
<dbReference type="PROSITE" id="PS50250">
    <property type="entry name" value="PCI"/>
    <property type="match status" value="1"/>
</dbReference>
<evidence type="ECO:0000313" key="7">
    <source>
        <dbReference type="EMBL" id="KAB0351661.1"/>
    </source>
</evidence>
<reference evidence="7 8" key="1">
    <citation type="submission" date="2019-06" db="EMBL/GenBank/DDBJ databases">
        <title>Discovery of a novel chromosome fission-fusion reversal in muntjac.</title>
        <authorList>
            <person name="Mudd A.B."/>
            <person name="Bredeson J.V."/>
            <person name="Baum R."/>
            <person name="Hockemeyer D."/>
            <person name="Rokhsar D.S."/>
        </authorList>
    </citation>
    <scope>NUCLEOTIDE SEQUENCE [LARGE SCALE GENOMIC DNA]</scope>
    <source>
        <strain evidence="7">UTSW_UCB_Mm</strain>
        <tissue evidence="7">Fibroblast cell line</tissue>
    </source>
</reference>
<evidence type="ECO:0000256" key="2">
    <source>
        <dbReference type="ARBA" id="ARBA00022540"/>
    </source>
</evidence>
<comment type="caution">
    <text evidence="7">The sequence shown here is derived from an EMBL/GenBank/DDBJ whole genome shotgun (WGS) entry which is preliminary data.</text>
</comment>
<keyword evidence="8" id="KW-1185">Reference proteome</keyword>
<dbReference type="PANTHER" id="PTHR10317">
    <property type="entry name" value="EUKARYOTIC TRANSLATION INITIATION FACTOR 3 SUBUNIT E"/>
    <property type="match status" value="1"/>
</dbReference>
<evidence type="ECO:0000256" key="5">
    <source>
        <dbReference type="PIRNR" id="PIRNR016255"/>
    </source>
</evidence>
<evidence type="ECO:0000259" key="6">
    <source>
        <dbReference type="PROSITE" id="PS50250"/>
    </source>
</evidence>
<comment type="similarity">
    <text evidence="4 5">Belongs to the eIF-3 subunit E family.</text>
</comment>
<dbReference type="InterPro" id="IPR019010">
    <property type="entry name" value="eIF3e_N"/>
</dbReference>
<evidence type="ECO:0000256" key="3">
    <source>
        <dbReference type="ARBA" id="ARBA00022917"/>
    </source>
</evidence>
<protein>
    <recommendedName>
        <fullName evidence="4 5">Eukaryotic translation initiation factor 3 subunit E</fullName>
        <shortName evidence="4">eIF3e</shortName>
    </recommendedName>
    <alternativeName>
        <fullName evidence="4">Eukaryotic translation initiation factor 3 subunit 6</fullName>
    </alternativeName>
    <alternativeName>
        <fullName evidence="4">eIF-3 p48</fullName>
    </alternativeName>
</protein>
<dbReference type="AlphaFoldDB" id="A0A5N3VQW0"/>
<dbReference type="GO" id="GO:0033290">
    <property type="term" value="C:eukaryotic 48S preinitiation complex"/>
    <property type="evidence" value="ECO:0007669"/>
    <property type="project" value="UniProtKB-UniRule"/>
</dbReference>
<accession>A0A5N3VQW0</accession>
<name>A0A5N3VQW0_MUNMU</name>
<comment type="PTM">
    <text evidence="4">Phosphorylated upon DNA damage, probably by ATM or ATR.</text>
</comment>
<evidence type="ECO:0000256" key="1">
    <source>
        <dbReference type="ARBA" id="ARBA00022490"/>
    </source>
</evidence>
<keyword evidence="2 4" id="KW-0396">Initiation factor</keyword>
<evidence type="ECO:0000256" key="4">
    <source>
        <dbReference type="HAMAP-Rule" id="MF_03004"/>
    </source>
</evidence>
<dbReference type="Pfam" id="PF09440">
    <property type="entry name" value="eIF3_N"/>
    <property type="match status" value="1"/>
</dbReference>
<keyword evidence="4" id="KW-0597">Phosphoprotein</keyword>
<dbReference type="InterPro" id="IPR000717">
    <property type="entry name" value="PCI_dom"/>
</dbReference>
<dbReference type="GO" id="GO:0016605">
    <property type="term" value="C:PML body"/>
    <property type="evidence" value="ECO:0007669"/>
    <property type="project" value="UniProtKB-SubCell"/>
</dbReference>
<evidence type="ECO:0000313" key="8">
    <source>
        <dbReference type="Proteomes" id="UP000326458"/>
    </source>
</evidence>
<organism evidence="7 8">
    <name type="scientific">Muntiacus muntjak</name>
    <name type="common">Barking deer</name>
    <name type="synonym">Indian muntjac</name>
    <dbReference type="NCBI Taxonomy" id="9888"/>
    <lineage>
        <taxon>Eukaryota</taxon>
        <taxon>Metazoa</taxon>
        <taxon>Chordata</taxon>
        <taxon>Craniata</taxon>
        <taxon>Vertebrata</taxon>
        <taxon>Euteleostomi</taxon>
        <taxon>Mammalia</taxon>
        <taxon>Eutheria</taxon>
        <taxon>Laurasiatheria</taxon>
        <taxon>Artiodactyla</taxon>
        <taxon>Ruminantia</taxon>
        <taxon>Pecora</taxon>
        <taxon>Cervidae</taxon>
        <taxon>Muntiacinae</taxon>
        <taxon>Muntiacus</taxon>
    </lineage>
</organism>
<dbReference type="CDD" id="cd21378">
    <property type="entry name" value="eIF3E"/>
    <property type="match status" value="1"/>
</dbReference>
<comment type="caution">
    <text evidence="4">Lacks conserved residue(s) required for the propagation of feature annotation.</text>
</comment>
<dbReference type="SMART" id="SM01186">
    <property type="entry name" value="eIF3_N"/>
    <property type="match status" value="1"/>
</dbReference>
<dbReference type="SMART" id="SM00088">
    <property type="entry name" value="PINT"/>
    <property type="match status" value="1"/>
</dbReference>
<proteinExistence type="inferred from homology"/>
<dbReference type="HAMAP" id="MF_03004">
    <property type="entry name" value="eIF3e"/>
    <property type="match status" value="1"/>
</dbReference>
<dbReference type="InterPro" id="IPR036390">
    <property type="entry name" value="WH_DNA-bd_sf"/>
</dbReference>
<comment type="subunit">
    <text evidence="4">Component of the eukaryotic translation initiation factor 3 (eIF-3) complex, which is composed of 13 subunits: EIF3A, EIF3B, EIF3C, EIF3D, EIF3E, EIF3F, EIF3G, EIF3H, EIF3I, EIF3J, EIF3K, EIF3L and EIF3M. The eIF-3 complex appears to include 3 stable modules: module A is composed of EIF3A, EIF3B, EIF3G and EIF3I; module B is composed of EIF3F, EIF3H, and EIF3M; and module C is composed of EIF3C, EIF3D, EIF3E, EIF3K and EIF3L. EIF3C of module C binds EIF3B of module A and EIF3H of module B, thereby linking the three modules. EIF3J is a labile subunit that binds to the eIF-3 complex via EIF3B. The eIF-3 complex interacts with RPS6KB1 under conditions of nutrient depletion. Mitogenic stimulation leads to binding and activation of a complex composed of MTOR and RPTOR, leading to phosphorylation and release of RPS6KB1 and binding of EIF4B to eIF-3. Interacts with COPS3, COPS6, COPS7 (COPS7A or COPS7B), EIF4G1, EPAS1, MCM7, NCBP1, PSMC6, TRIM27 and UPF2.</text>
</comment>
<dbReference type="GO" id="GO:0003743">
    <property type="term" value="F:translation initiation factor activity"/>
    <property type="evidence" value="ECO:0007669"/>
    <property type="project" value="UniProtKB-UniRule"/>
</dbReference>
<comment type="function">
    <text evidence="4">Component of the eukaryotic translation initiation factor 3 (eIF-3) complex, which is required for several steps in the initiation of protein synthesis. The eIF-3 complex associates with the 40S ribosome and facilitates the recruitment of eIF-1, eIF-1A, eIF-2:GTP:methionyl-tRNAi and eIF-5 to form the 43S pre-initiation complex (43S PIC). The eIF-3 complex stimulates mRNA recruitment to the 43S PIC and scanning of the mRNA for AUG recognition. The eIF-3 complex is also required for disassembly and recycling of post-termination ribosomal complexes and subsequently prevents premature joining of the 40S and 60S ribosomal subunits prior to initiation. The eIF-3 complex specifically targets and initiates translation of a subset of mRNAs involved in cell proliferation, including cell cycling, differentiation and apoptosis, and uses different modes of RNA stem-loop binding to exert either translational activation or repression. Required for nonsense-mediated mRNA decay (NMD); may act in conjunction with UPF2 to divert mRNAs from translation to the NMD pathway. May interact with MCM7 and EPAS1 and regulate the proteasome-mediated degradation of these proteins.</text>
</comment>
<keyword evidence="4" id="KW-0539">Nucleus</keyword>